<feature type="active site" evidence="8">
    <location>
        <position position="294"/>
    </location>
</feature>
<evidence type="ECO:0000256" key="5">
    <source>
        <dbReference type="ARBA" id="ARBA00022801"/>
    </source>
</evidence>
<dbReference type="InterPro" id="IPR012334">
    <property type="entry name" value="Pectin_lyas_fold"/>
</dbReference>
<evidence type="ECO:0000256" key="4">
    <source>
        <dbReference type="ARBA" id="ARBA00022525"/>
    </source>
</evidence>
<dbReference type="OrthoDB" id="187139at2759"/>
<proteinExistence type="inferred from homology"/>
<evidence type="ECO:0000256" key="8">
    <source>
        <dbReference type="PROSITE-ProRule" id="PRU10052"/>
    </source>
</evidence>
<keyword evidence="3" id="KW-0134">Cell wall</keyword>
<dbReference type="GO" id="GO:0004650">
    <property type="term" value="F:polygalacturonase activity"/>
    <property type="evidence" value="ECO:0007669"/>
    <property type="project" value="InterPro"/>
</dbReference>
<keyword evidence="7" id="KW-0961">Cell wall biogenesis/degradation</keyword>
<evidence type="ECO:0000256" key="9">
    <source>
        <dbReference type="RuleBase" id="RU361169"/>
    </source>
</evidence>
<keyword evidence="6 9" id="KW-0326">Glycosidase</keyword>
<comment type="subcellular location">
    <subcellularLocation>
        <location evidence="1">Secreted</location>
        <location evidence="1">Cell wall</location>
    </subcellularLocation>
</comment>
<dbReference type="RefSeq" id="XP_010914946.1">
    <property type="nucleotide sequence ID" value="XM_010916644.1"/>
</dbReference>
<dbReference type="SMART" id="SM00710">
    <property type="entry name" value="PbH1"/>
    <property type="match status" value="6"/>
</dbReference>
<dbReference type="InterPro" id="IPR011050">
    <property type="entry name" value="Pectin_lyase_fold/virulence"/>
</dbReference>
<dbReference type="AlphaFoldDB" id="A0A6I9QTM3"/>
<dbReference type="PROSITE" id="PS00502">
    <property type="entry name" value="POLYGALACTURONASE"/>
    <property type="match status" value="1"/>
</dbReference>
<comment type="similarity">
    <text evidence="2 9">Belongs to the glycosyl hydrolase 28 family.</text>
</comment>
<dbReference type="GO" id="GO:0071555">
    <property type="term" value="P:cell wall organization"/>
    <property type="evidence" value="ECO:0007669"/>
    <property type="project" value="UniProtKB-KW"/>
</dbReference>
<reference evidence="11" key="1">
    <citation type="submission" date="2025-08" db="UniProtKB">
        <authorList>
            <consortium name="RefSeq"/>
        </authorList>
    </citation>
    <scope>IDENTIFICATION</scope>
</reference>
<evidence type="ECO:0000313" key="10">
    <source>
        <dbReference type="Proteomes" id="UP000504607"/>
    </source>
</evidence>
<evidence type="ECO:0000256" key="1">
    <source>
        <dbReference type="ARBA" id="ARBA00004191"/>
    </source>
</evidence>
<dbReference type="PANTHER" id="PTHR31375">
    <property type="match status" value="1"/>
</dbReference>
<evidence type="ECO:0000313" key="11">
    <source>
        <dbReference type="RefSeq" id="XP_010914946.1"/>
    </source>
</evidence>
<dbReference type="Gene3D" id="2.160.20.10">
    <property type="entry name" value="Single-stranded right-handed beta-helix, Pectin lyase-like"/>
    <property type="match status" value="2"/>
</dbReference>
<sequence>MVRYSYIRVPGLLRMIEAGGIRVIVTIAKGAPLRITTISILVSPKRTFAVGFIPSSSNSYFFAVWVHKSSNKTVIFNGSDTYWPATATICDLSSDGKLLMDNANSYIVADDGIHPHLVLILCLTFVGVTKTYGQEHFNVLDFKAVGDGDTDDTEAFQNAWDKTCGSTGARSTMIVPADKTFLVMPTIFQGPCKPTSVHVQGLRVHQCNDTVVSGLSFADSPQTHLTIYGCQGFNVTWLNITAPQTSPNTDGIHVQASQHVKIQDTVIGTGDDCISIGDRVHDIVIERITCGPGHGVSVGSLGKGRRDVLVDEIHVSYVQMFNTTNGARIKTWQGATGSASRISFEHINVTNVKNPIVIDQYYCDSDDECPIKEKAVHISNVTFAYLTGTSKTKTAVTLNCSQTVPCTGVHLKNVNLTAVSSPNDTKVSCINVHGDTSGYVYPTIACLH</sequence>
<dbReference type="Pfam" id="PF00295">
    <property type="entry name" value="Glyco_hydro_28"/>
    <property type="match status" value="1"/>
</dbReference>
<name>A0A6I9QTM3_ELAGV</name>
<protein>
    <submittedName>
        <fullName evidence="11">Probable polygalacturonase At3g15720</fullName>
    </submittedName>
</protein>
<dbReference type="SUPFAM" id="SSF51126">
    <property type="entry name" value="Pectin lyase-like"/>
    <property type="match status" value="1"/>
</dbReference>
<dbReference type="InterPro" id="IPR000743">
    <property type="entry name" value="Glyco_hydro_28"/>
</dbReference>
<evidence type="ECO:0000256" key="3">
    <source>
        <dbReference type="ARBA" id="ARBA00022512"/>
    </source>
</evidence>
<gene>
    <name evidence="11" type="primary">LOC105040216</name>
</gene>
<dbReference type="InterPro" id="IPR006626">
    <property type="entry name" value="PbH1"/>
</dbReference>
<evidence type="ECO:0000256" key="2">
    <source>
        <dbReference type="ARBA" id="ARBA00008834"/>
    </source>
</evidence>
<organism evidence="10 11">
    <name type="scientific">Elaeis guineensis var. tenera</name>
    <name type="common">Oil palm</name>
    <dbReference type="NCBI Taxonomy" id="51953"/>
    <lineage>
        <taxon>Eukaryota</taxon>
        <taxon>Viridiplantae</taxon>
        <taxon>Streptophyta</taxon>
        <taxon>Embryophyta</taxon>
        <taxon>Tracheophyta</taxon>
        <taxon>Spermatophyta</taxon>
        <taxon>Magnoliopsida</taxon>
        <taxon>Liliopsida</taxon>
        <taxon>Arecaceae</taxon>
        <taxon>Arecoideae</taxon>
        <taxon>Cocoseae</taxon>
        <taxon>Elaeidinae</taxon>
        <taxon>Elaeis</taxon>
    </lineage>
</organism>
<keyword evidence="10" id="KW-1185">Reference proteome</keyword>
<dbReference type="Proteomes" id="UP000504607">
    <property type="component" value="Chromosome 3"/>
</dbReference>
<dbReference type="GO" id="GO:0005975">
    <property type="term" value="P:carbohydrate metabolic process"/>
    <property type="evidence" value="ECO:0007669"/>
    <property type="project" value="InterPro"/>
</dbReference>
<keyword evidence="4" id="KW-0964">Secreted</keyword>
<accession>A0A6I9QTM3</accession>
<evidence type="ECO:0000256" key="6">
    <source>
        <dbReference type="ARBA" id="ARBA00023295"/>
    </source>
</evidence>
<dbReference type="InParanoid" id="A0A6I9QTM3"/>
<keyword evidence="5 9" id="KW-0378">Hydrolase</keyword>
<evidence type="ECO:0000256" key="7">
    <source>
        <dbReference type="ARBA" id="ARBA00023316"/>
    </source>
</evidence>